<gene>
    <name evidence="1" type="ORF">CLV57_1783</name>
</gene>
<dbReference type="InterPro" id="IPR032595">
    <property type="entry name" value="DUF4905"/>
</dbReference>
<accession>A0A2H9VVF4</accession>
<dbReference type="AlphaFoldDB" id="A0A2H9VVF4"/>
<dbReference type="Proteomes" id="UP000242687">
    <property type="component" value="Unassembled WGS sequence"/>
</dbReference>
<keyword evidence="2" id="KW-1185">Reference proteome</keyword>
<name>A0A2H9VVF4_9SPHI</name>
<evidence type="ECO:0000313" key="1">
    <source>
        <dbReference type="EMBL" id="PJJ84762.1"/>
    </source>
</evidence>
<dbReference type="EMBL" id="PGFJ01000001">
    <property type="protein sequence ID" value="PJJ84762.1"/>
    <property type="molecule type" value="Genomic_DNA"/>
</dbReference>
<dbReference type="Pfam" id="PF16248">
    <property type="entry name" value="DUF4905"/>
    <property type="match status" value="1"/>
</dbReference>
<protein>
    <submittedName>
        <fullName evidence="1">Uncharacterized protein DUF4905</fullName>
    </submittedName>
</protein>
<dbReference type="RefSeq" id="WP_100340939.1">
    <property type="nucleotide sequence ID" value="NZ_PGFJ01000001.1"/>
</dbReference>
<dbReference type="OrthoDB" id="597091at2"/>
<sequence>MTQLLPSISKAFNGQIWRIEIDESTGIIYLELRKTEDKSVSFSSLDLNTGDTLFENISTPERWLVGIEAAYDGVLLLHGYQSQNSPVHKGIIAIAKDGSELWSNYAIAFDHLSLDGPVTYAPQFQPRKLYLTDVNTGANLRLYDAAKDKQYLNNIIFPEQKTVGSLNFKLPVASYNHVLDYVAFNKYIIVSLHTLLDGMFNQHLYVWKEDELVYEDLLNNNIQKMQPEAFILFNNRVIYLKNKTELKVLYL</sequence>
<evidence type="ECO:0000313" key="2">
    <source>
        <dbReference type="Proteomes" id="UP000242687"/>
    </source>
</evidence>
<reference evidence="1 2" key="1">
    <citation type="submission" date="2017-11" db="EMBL/GenBank/DDBJ databases">
        <title>Genomic Encyclopedia of Archaeal and Bacterial Type Strains, Phase II (KMG-II): From Individual Species to Whole Genera.</title>
        <authorList>
            <person name="Goeker M."/>
        </authorList>
    </citation>
    <scope>NUCLEOTIDE SEQUENCE [LARGE SCALE GENOMIC DNA]</scope>
    <source>
        <strain evidence="1 2">DSM 28175</strain>
    </source>
</reference>
<comment type="caution">
    <text evidence="1">The sequence shown here is derived from an EMBL/GenBank/DDBJ whole genome shotgun (WGS) entry which is preliminary data.</text>
</comment>
<organism evidence="1 2">
    <name type="scientific">Mucilaginibacter auburnensis</name>
    <dbReference type="NCBI Taxonomy" id="1457233"/>
    <lineage>
        <taxon>Bacteria</taxon>
        <taxon>Pseudomonadati</taxon>
        <taxon>Bacteroidota</taxon>
        <taxon>Sphingobacteriia</taxon>
        <taxon>Sphingobacteriales</taxon>
        <taxon>Sphingobacteriaceae</taxon>
        <taxon>Mucilaginibacter</taxon>
    </lineage>
</organism>
<proteinExistence type="predicted"/>